<feature type="compositionally biased region" description="Polar residues" evidence="1">
    <location>
        <begin position="104"/>
        <end position="118"/>
    </location>
</feature>
<dbReference type="Proteomes" id="UP001234989">
    <property type="component" value="Chromosome 5"/>
</dbReference>
<feature type="region of interest" description="Disordered" evidence="1">
    <location>
        <begin position="29"/>
        <end position="57"/>
    </location>
</feature>
<organism evidence="2 3">
    <name type="scientific">Solanum verrucosum</name>
    <dbReference type="NCBI Taxonomy" id="315347"/>
    <lineage>
        <taxon>Eukaryota</taxon>
        <taxon>Viridiplantae</taxon>
        <taxon>Streptophyta</taxon>
        <taxon>Embryophyta</taxon>
        <taxon>Tracheophyta</taxon>
        <taxon>Spermatophyta</taxon>
        <taxon>Magnoliopsida</taxon>
        <taxon>eudicotyledons</taxon>
        <taxon>Gunneridae</taxon>
        <taxon>Pentapetalae</taxon>
        <taxon>asterids</taxon>
        <taxon>lamiids</taxon>
        <taxon>Solanales</taxon>
        <taxon>Solanaceae</taxon>
        <taxon>Solanoideae</taxon>
        <taxon>Solaneae</taxon>
        <taxon>Solanum</taxon>
    </lineage>
</organism>
<sequence length="158" mass="17313">MAGNNSYTAYNSYETSWADQWDSNPTYEYKNYDQKSGNNGSSNKFSNTFGKTKSVASSGVKKVKSVAISSKYMAGKNNYAAYNSNETSWADQWDPEPASYNNYTSFDKKTGNNSSKISSKVGDTLGKTKSVASTGVKKVKSSATAGFQWIKDKCNKPK</sequence>
<protein>
    <submittedName>
        <fullName evidence="2">Uncharacterized protein</fullName>
    </submittedName>
</protein>
<evidence type="ECO:0000256" key="1">
    <source>
        <dbReference type="SAM" id="MobiDB-lite"/>
    </source>
</evidence>
<name>A0AAF0QWW8_SOLVR</name>
<dbReference type="AlphaFoldDB" id="A0AAF0QWW8"/>
<dbReference type="PANTHER" id="PTHR33386:SF30">
    <property type="match status" value="1"/>
</dbReference>
<evidence type="ECO:0000313" key="3">
    <source>
        <dbReference type="Proteomes" id="UP001234989"/>
    </source>
</evidence>
<reference evidence="2" key="1">
    <citation type="submission" date="2023-08" db="EMBL/GenBank/DDBJ databases">
        <title>A de novo genome assembly of Solanum verrucosum Schlechtendal, a Mexican diploid species geographically isolated from the other diploid A-genome species in potato relatives.</title>
        <authorList>
            <person name="Hosaka K."/>
        </authorList>
    </citation>
    <scope>NUCLEOTIDE SEQUENCE</scope>
    <source>
        <tissue evidence="2">Young leaves</tissue>
    </source>
</reference>
<feature type="compositionally biased region" description="Low complexity" evidence="1">
    <location>
        <begin position="35"/>
        <end position="57"/>
    </location>
</feature>
<proteinExistence type="predicted"/>
<feature type="region of interest" description="Disordered" evidence="1">
    <location>
        <begin position="104"/>
        <end position="124"/>
    </location>
</feature>
<gene>
    <name evidence="2" type="ORF">MTR67_021975</name>
</gene>
<dbReference type="PANTHER" id="PTHR33386">
    <property type="entry name" value="OS02G0740600 PROTEIN"/>
    <property type="match status" value="1"/>
</dbReference>
<dbReference type="EMBL" id="CP133616">
    <property type="protein sequence ID" value="WMV28590.1"/>
    <property type="molecule type" value="Genomic_DNA"/>
</dbReference>
<evidence type="ECO:0000313" key="2">
    <source>
        <dbReference type="EMBL" id="WMV28590.1"/>
    </source>
</evidence>
<accession>A0AAF0QWW8</accession>
<keyword evidence="3" id="KW-1185">Reference proteome</keyword>